<gene>
    <name evidence="4" type="ORF">FE394_13285</name>
</gene>
<proteinExistence type="inferred from homology"/>
<dbReference type="Proteomes" id="UP001271640">
    <property type="component" value="Unassembled WGS sequence"/>
</dbReference>
<feature type="non-terminal residue" evidence="4">
    <location>
        <position position="739"/>
    </location>
</feature>
<dbReference type="RefSeq" id="WP_319926860.1">
    <property type="nucleotide sequence ID" value="NZ_VCDP01000051.1"/>
</dbReference>
<evidence type="ECO:0000256" key="1">
    <source>
        <dbReference type="ARBA" id="ARBA00010116"/>
    </source>
</evidence>
<dbReference type="Pfam" id="PF11924">
    <property type="entry name" value="IAT_beta"/>
    <property type="match status" value="1"/>
</dbReference>
<dbReference type="PANTHER" id="PTHR39576:SF2">
    <property type="entry name" value="ATTACHING AND EFFACING PROTEIN HOMOLOG-RELATED"/>
    <property type="match status" value="1"/>
</dbReference>
<dbReference type="InterPro" id="IPR003535">
    <property type="entry name" value="Intimin/invasin_bac"/>
</dbReference>
<comment type="caution">
    <text evidence="4">The sequence shown here is derived from an EMBL/GenBank/DDBJ whole genome shotgun (WGS) entry which is preliminary data.</text>
</comment>
<keyword evidence="2" id="KW-0732">Signal</keyword>
<feature type="domain" description="Inverse autotransporter beta-domain" evidence="3">
    <location>
        <begin position="83"/>
        <end position="346"/>
    </location>
</feature>
<evidence type="ECO:0000256" key="2">
    <source>
        <dbReference type="SAM" id="SignalP"/>
    </source>
</evidence>
<dbReference type="PANTHER" id="PTHR39576">
    <property type="entry name" value="ATTACHING AND EFFACING PROTEIN HOMOLOG-RELATED-RELATED"/>
    <property type="match status" value="1"/>
</dbReference>
<dbReference type="InterPro" id="IPR051715">
    <property type="entry name" value="Intimin-Invasin_domain"/>
</dbReference>
<feature type="signal peptide" evidence="2">
    <location>
        <begin position="1"/>
        <end position="29"/>
    </location>
</feature>
<dbReference type="InterPro" id="IPR024519">
    <property type="entry name" value="IAT_beta"/>
</dbReference>
<organism evidence="4 5">
    <name type="scientific">Xenorhabdus littoralis</name>
    <dbReference type="NCBI Taxonomy" id="2582835"/>
    <lineage>
        <taxon>Bacteria</taxon>
        <taxon>Pseudomonadati</taxon>
        <taxon>Pseudomonadota</taxon>
        <taxon>Gammaproteobacteria</taxon>
        <taxon>Enterobacterales</taxon>
        <taxon>Morganellaceae</taxon>
        <taxon>Xenorhabdus</taxon>
    </lineage>
</organism>
<name>A0ABU4SNC4_9GAMM</name>
<dbReference type="Gene3D" id="2.60.40.10">
    <property type="entry name" value="Immunoglobulins"/>
    <property type="match status" value="1"/>
</dbReference>
<dbReference type="EMBL" id="VCDP01000051">
    <property type="protein sequence ID" value="MDX8000151.1"/>
    <property type="molecule type" value="Genomic_DNA"/>
</dbReference>
<dbReference type="InterPro" id="IPR013783">
    <property type="entry name" value="Ig-like_fold"/>
</dbReference>
<protein>
    <recommendedName>
        <fullName evidence="3">Inverse autotransporter beta-domain domain-containing protein</fullName>
    </recommendedName>
</protein>
<comment type="similarity">
    <text evidence="1">Belongs to the intimin/invasin family.</text>
</comment>
<dbReference type="InterPro" id="IPR038177">
    <property type="entry name" value="IAT_beta_sf"/>
</dbReference>
<sequence length="739" mass="82632">MSSYISRAIVIFSVLYTLMIPSTVTNAFADDNPTGKSPFSQQIDNKADTFKKKDNNTLNNKTENLIANNIRTVSKILSFSPSELTEQAKSYALGKVNSTVTSEVQKWLSQFGTTRINFGLDKKGTLENTSVDLLLPIYDNKTDWLLFSQLGYRNKDSRNTINVGLGGRYFYQNWMYGLNTFYDRDLTGKNQRLGLGGEIWADYIKLSANAYYGLNDWRKSQHFQDYYERPANGYDINGEFFLPVYPNLGAKLAYEQYFGDNVTLFNRDTKQKNPSLAKLGLTYTPAPLFTMGIDYKQGESGHTETQFLASLNYKLGVPLNVQLSPENVASMRTLEGSRYDLVERNNNIILDHKKRPTLQLSLPSVITGYTHKEQVISVNSDPNYKIEWLKNNAFIQNGGEITLNAENKIIIIFPEYLLNPEAINTYPLNFKVFENGNPQQTHNTTMEAIVRPFFIKEKEVKPEGIIIIADNKTPYIFTPVITYDTVNNKPLPPNVLMSNIEWTTEPPIGEESGLNWVKSGQTLITNEKGQLQAELVSAKPQKNVKVFLQMDGLARTQVGTVSFGDSSASYHIQDRLAVNTQGPLIANGHDDYTFTGVVYDAQNNPVRNKIISQVKWGIKQNGQDESQNKDLVFKSQGDTTNGDGELTATLASHRAIKGLQISLSIKGDAPVDAAHSVSFTADTSKYHIQNKVLFVDPKGSLMANDPTPFTYAAVVVDGDGSVLGNTEIKNVKWKITQNG</sequence>
<accession>A0ABU4SNC4</accession>
<reference evidence="5" key="1">
    <citation type="journal article" date="2024" name="Toxins">
        <title>Genome Sequence Analysis of Native Xenorhabdus Strains Isolated from Entomopathogenic Nematodes in Argentina.</title>
        <authorList>
            <person name="Palma L."/>
            <person name="Frizzo L."/>
            <person name="Kaiser S."/>
            <person name="Berry C."/>
            <person name="Caballero P."/>
            <person name="Bode H.B."/>
            <person name="Del Valle E.E."/>
        </authorList>
    </citation>
    <scope>NUCLEOTIDE SEQUENCE [LARGE SCALE GENOMIC DNA]</scope>
    <source>
        <strain evidence="5">Reich</strain>
    </source>
</reference>
<dbReference type="Gene3D" id="2.40.160.160">
    <property type="entry name" value="Inverse autotransporter, beta-domain"/>
    <property type="match status" value="1"/>
</dbReference>
<evidence type="ECO:0000313" key="5">
    <source>
        <dbReference type="Proteomes" id="UP001271640"/>
    </source>
</evidence>
<evidence type="ECO:0000259" key="3">
    <source>
        <dbReference type="Pfam" id="PF11924"/>
    </source>
</evidence>
<evidence type="ECO:0000313" key="4">
    <source>
        <dbReference type="EMBL" id="MDX8000151.1"/>
    </source>
</evidence>
<feature type="chain" id="PRO_5045688785" description="Inverse autotransporter beta-domain domain-containing protein" evidence="2">
    <location>
        <begin position="30"/>
        <end position="739"/>
    </location>
</feature>
<dbReference type="PRINTS" id="PR01369">
    <property type="entry name" value="INTIMIN"/>
</dbReference>
<keyword evidence="5" id="KW-1185">Reference proteome</keyword>